<sequence length="148" mass="14757">MSHRRAQCTQGADSRDWRTSVIGTKPAAGLAVLRAAAAVGGVARAVGRAVHRPAAPAPAVRHHLRAVCVVAGTPRLRHRRVVPLHRHDRRDPAAGLAAGNRRWPGGAGGAGGAGASGPGGDGRQRPAADWPAGAGDGGGGHTGGARTA</sequence>
<name>A0A0N5A5U1_PARTI</name>
<evidence type="ECO:0000313" key="3">
    <source>
        <dbReference type="WBParaSite" id="PTRK_0001710700.1"/>
    </source>
</evidence>
<dbReference type="AlphaFoldDB" id="A0A0N5A5U1"/>
<feature type="compositionally biased region" description="Gly residues" evidence="1">
    <location>
        <begin position="134"/>
        <end position="148"/>
    </location>
</feature>
<dbReference type="WBParaSite" id="PTRK_0001710700.1">
    <property type="protein sequence ID" value="PTRK_0001710700.1"/>
    <property type="gene ID" value="PTRK_0001710700"/>
</dbReference>
<organism evidence="2 3">
    <name type="scientific">Parastrongyloides trichosuri</name>
    <name type="common">Possum-specific nematode worm</name>
    <dbReference type="NCBI Taxonomy" id="131310"/>
    <lineage>
        <taxon>Eukaryota</taxon>
        <taxon>Metazoa</taxon>
        <taxon>Ecdysozoa</taxon>
        <taxon>Nematoda</taxon>
        <taxon>Chromadorea</taxon>
        <taxon>Rhabditida</taxon>
        <taxon>Tylenchina</taxon>
        <taxon>Panagrolaimomorpha</taxon>
        <taxon>Strongyloidoidea</taxon>
        <taxon>Strongyloididae</taxon>
        <taxon>Parastrongyloides</taxon>
    </lineage>
</organism>
<evidence type="ECO:0000256" key="1">
    <source>
        <dbReference type="SAM" id="MobiDB-lite"/>
    </source>
</evidence>
<dbReference type="Proteomes" id="UP000038045">
    <property type="component" value="Unplaced"/>
</dbReference>
<feature type="region of interest" description="Disordered" evidence="1">
    <location>
        <begin position="83"/>
        <end position="148"/>
    </location>
</feature>
<proteinExistence type="predicted"/>
<keyword evidence="2" id="KW-1185">Reference proteome</keyword>
<protein>
    <submittedName>
        <fullName evidence="3">PE-PGRS family protein</fullName>
    </submittedName>
</protein>
<accession>A0A0N5A5U1</accession>
<feature type="compositionally biased region" description="Gly residues" evidence="1">
    <location>
        <begin position="105"/>
        <end position="121"/>
    </location>
</feature>
<reference evidence="3" key="1">
    <citation type="submission" date="2017-02" db="UniProtKB">
        <authorList>
            <consortium name="WormBaseParasite"/>
        </authorList>
    </citation>
    <scope>IDENTIFICATION</scope>
</reference>
<evidence type="ECO:0000313" key="2">
    <source>
        <dbReference type="Proteomes" id="UP000038045"/>
    </source>
</evidence>